<keyword evidence="1" id="KW-0175">Coiled coil</keyword>
<dbReference type="VEuPathDB" id="TriTrypDB:Lsey_0010_0620"/>
<dbReference type="AlphaFoldDB" id="A0A0N1I8D0"/>
<comment type="caution">
    <text evidence="3">The sequence shown here is derived from an EMBL/GenBank/DDBJ whole genome shotgun (WGS) entry which is preliminary data.</text>
</comment>
<protein>
    <submittedName>
        <fullName evidence="3">Uncharacterized protein</fullName>
    </submittedName>
</protein>
<sequence>MDAKSTVLSKEPTTLRNTRMQDTFADVLSRDWPFESLPTDTEALTAAVRVGQESALIHYANSGFKDMSSRLAREASAVGMETDRYRLAAQYSSMQCKDALRAYKHAQAELAAAQQEVRTLISKEEQADALQSRLASPDSSIDALATQLDQELAQMRTQKQRYELLCSQKSQLEAKVDDWTAKEKNLETKLDRVQVRCAKECEDALRGIHAKRALSGECTLEGQTKSAKACLRDFDVCIMERLELLRHLQRGAADRIEKLKTFLNHTREHHPHGCGEGKGSPREEAHEVSAAQTAAEGDTAHGCEREGSSRKTVDGETPEGDTSMQLLDYLAKVQQTVALGEEEALTEMEHLRVQLRRLQRQEDS</sequence>
<feature type="compositionally biased region" description="Basic and acidic residues" evidence="2">
    <location>
        <begin position="298"/>
        <end position="314"/>
    </location>
</feature>
<evidence type="ECO:0000256" key="1">
    <source>
        <dbReference type="SAM" id="Coils"/>
    </source>
</evidence>
<accession>A0A0N1I8D0</accession>
<dbReference type="EMBL" id="LJSK01000010">
    <property type="protein sequence ID" value="KPI90150.1"/>
    <property type="molecule type" value="Genomic_DNA"/>
</dbReference>
<feature type="region of interest" description="Disordered" evidence="2">
    <location>
        <begin position="265"/>
        <end position="323"/>
    </location>
</feature>
<evidence type="ECO:0000313" key="3">
    <source>
        <dbReference type="EMBL" id="KPI90150.1"/>
    </source>
</evidence>
<name>A0A0N1I8D0_LEPSE</name>
<proteinExistence type="predicted"/>
<dbReference type="Proteomes" id="UP000038009">
    <property type="component" value="Unassembled WGS sequence"/>
</dbReference>
<dbReference type="OrthoDB" id="10509493at2759"/>
<reference evidence="3 4" key="1">
    <citation type="journal article" date="2015" name="PLoS Pathog.">
        <title>Leptomonas seymouri: Adaptations to the Dixenous Life Cycle Analyzed by Genome Sequencing, Transcriptome Profiling and Co-infection with Leishmania donovani.</title>
        <authorList>
            <person name="Kraeva N."/>
            <person name="Butenko A."/>
            <person name="Hlavacova J."/>
            <person name="Kostygov A."/>
            <person name="Myskova J."/>
            <person name="Grybchuk D."/>
            <person name="Lestinova T."/>
            <person name="Votypka J."/>
            <person name="Volf P."/>
            <person name="Opperdoes F."/>
            <person name="Flegontov P."/>
            <person name="Lukes J."/>
            <person name="Yurchenko V."/>
        </authorList>
    </citation>
    <scope>NUCLEOTIDE SEQUENCE [LARGE SCALE GENOMIC DNA]</scope>
    <source>
        <strain evidence="3 4">ATCC 30220</strain>
    </source>
</reference>
<gene>
    <name evidence="3" type="ORF">ABL78_0795</name>
</gene>
<feature type="coiled-coil region" evidence="1">
    <location>
        <begin position="96"/>
        <end position="196"/>
    </location>
</feature>
<evidence type="ECO:0000256" key="2">
    <source>
        <dbReference type="SAM" id="MobiDB-lite"/>
    </source>
</evidence>
<feature type="compositionally biased region" description="Basic and acidic residues" evidence="2">
    <location>
        <begin position="271"/>
        <end position="287"/>
    </location>
</feature>
<organism evidence="3 4">
    <name type="scientific">Leptomonas seymouri</name>
    <dbReference type="NCBI Taxonomy" id="5684"/>
    <lineage>
        <taxon>Eukaryota</taxon>
        <taxon>Discoba</taxon>
        <taxon>Euglenozoa</taxon>
        <taxon>Kinetoplastea</taxon>
        <taxon>Metakinetoplastina</taxon>
        <taxon>Trypanosomatida</taxon>
        <taxon>Trypanosomatidae</taxon>
        <taxon>Leishmaniinae</taxon>
        <taxon>Leptomonas</taxon>
    </lineage>
</organism>
<evidence type="ECO:0000313" key="4">
    <source>
        <dbReference type="Proteomes" id="UP000038009"/>
    </source>
</evidence>
<keyword evidence="4" id="KW-1185">Reference proteome</keyword>